<evidence type="ECO:0000256" key="4">
    <source>
        <dbReference type="ARBA" id="ARBA00022679"/>
    </source>
</evidence>
<dbReference type="GO" id="GO:0006493">
    <property type="term" value="P:protein O-linked glycosylation"/>
    <property type="evidence" value="ECO:0007669"/>
    <property type="project" value="TreeGrafter"/>
</dbReference>
<evidence type="ECO:0000313" key="11">
    <source>
        <dbReference type="EMBL" id="KAK3703350.1"/>
    </source>
</evidence>
<accession>A0AAE0XQH2</accession>
<dbReference type="GO" id="GO:0016758">
    <property type="term" value="F:hexosyltransferase activity"/>
    <property type="evidence" value="ECO:0007669"/>
    <property type="project" value="InterPro"/>
</dbReference>
<evidence type="ECO:0000256" key="3">
    <source>
        <dbReference type="ARBA" id="ARBA00022676"/>
    </source>
</evidence>
<dbReference type="PANTHER" id="PTHR11214:SF3">
    <property type="entry name" value="BETA-1,3-GALACTOSYLTRANSFERASE 6"/>
    <property type="match status" value="1"/>
</dbReference>
<dbReference type="AlphaFoldDB" id="A0AAE0XQH2"/>
<feature type="compositionally biased region" description="Polar residues" evidence="10">
    <location>
        <begin position="563"/>
        <end position="572"/>
    </location>
</feature>
<keyword evidence="6" id="KW-0735">Signal-anchor</keyword>
<sequence>MAPMALRSWNFGRSGKITLIILAFATISVLALAKILSPCICSSDNHAHNRPADRTPEMGVLGAQGRFGSRAATYNVWSSQSTDISQDEQIFEDLKPEKNEALSQTEYEEDPGRLDIMSNLSLADIKHMTWGETLDVEAFVAWAQRHVASKATTNFVLPELLIKAENLCSSETELLVLMPSVPEHVFVRELVRQTWAGSLYGMPWPRRRLHLRTKLVFVLGTDGLAENKIDLLKEESQEYGDLVTASFVDTYRNLTLKMITGLSWVTRHCPSASYILKCDLDTFVNLPLLTRLLVSVGEKLPRFVFGARHEAPNPPVMRSGRWSISLEEYPFPVFPPYVMGHSYVLTADLAPQMVRLAHKIPIVPSEDSFITGVLACILKATRLHHEAFATNFKRHLPCNILFNEDVSMTKMGMSHLLLMWRHVLTNSCSAKELISRANMVTGNQQGKKKQQQPSILNQDQVENQQPRQNLPNTMQEEQLGKAWKNDNVNQHQQNQESQPLQWQLQPKNQPGMILNEKRQQYPKHYEQDKWESPWQVPKVGSIVNVQEQEKKLQYPYPKKLKQNQIENTGQHGNENEVDKREQLLIEQENKFLQQLFQ</sequence>
<keyword evidence="7" id="KW-1133">Transmembrane helix</keyword>
<evidence type="ECO:0000256" key="10">
    <source>
        <dbReference type="SAM" id="MobiDB-lite"/>
    </source>
</evidence>
<comment type="caution">
    <text evidence="11">The sequence shown here is derived from an EMBL/GenBank/DDBJ whole genome shotgun (WGS) entry which is preliminary data.</text>
</comment>
<evidence type="ECO:0000256" key="5">
    <source>
        <dbReference type="ARBA" id="ARBA00022692"/>
    </source>
</evidence>
<organism evidence="11 12">
    <name type="scientific">Elysia crispata</name>
    <name type="common">lettuce slug</name>
    <dbReference type="NCBI Taxonomy" id="231223"/>
    <lineage>
        <taxon>Eukaryota</taxon>
        <taxon>Metazoa</taxon>
        <taxon>Spiralia</taxon>
        <taxon>Lophotrochozoa</taxon>
        <taxon>Mollusca</taxon>
        <taxon>Gastropoda</taxon>
        <taxon>Heterobranchia</taxon>
        <taxon>Euthyneura</taxon>
        <taxon>Panpulmonata</taxon>
        <taxon>Sacoglossa</taxon>
        <taxon>Placobranchoidea</taxon>
        <taxon>Plakobranchidae</taxon>
        <taxon>Elysia</taxon>
    </lineage>
</organism>
<evidence type="ECO:0000256" key="2">
    <source>
        <dbReference type="ARBA" id="ARBA00008661"/>
    </source>
</evidence>
<keyword evidence="9" id="KW-0472">Membrane</keyword>
<name>A0AAE0XQH2_9GAST</name>
<comment type="similarity">
    <text evidence="2">Belongs to the glycosyltransferase 31 family.</text>
</comment>
<evidence type="ECO:0000256" key="1">
    <source>
        <dbReference type="ARBA" id="ARBA00004323"/>
    </source>
</evidence>
<evidence type="ECO:0000256" key="6">
    <source>
        <dbReference type="ARBA" id="ARBA00022968"/>
    </source>
</evidence>
<evidence type="ECO:0000256" key="9">
    <source>
        <dbReference type="ARBA" id="ARBA00023136"/>
    </source>
</evidence>
<keyword evidence="12" id="KW-1185">Reference proteome</keyword>
<evidence type="ECO:0000313" key="12">
    <source>
        <dbReference type="Proteomes" id="UP001283361"/>
    </source>
</evidence>
<feature type="region of interest" description="Disordered" evidence="10">
    <location>
        <begin position="558"/>
        <end position="580"/>
    </location>
</feature>
<protein>
    <recommendedName>
        <fullName evidence="13">Hexosyltransferase</fullName>
    </recommendedName>
</protein>
<dbReference type="PANTHER" id="PTHR11214">
    <property type="entry name" value="BETA-1,3-N-ACETYLGLUCOSAMINYLTRANSFERASE"/>
    <property type="match status" value="1"/>
</dbReference>
<gene>
    <name evidence="11" type="ORF">RRG08_011216</name>
</gene>
<keyword evidence="3" id="KW-0328">Glycosyltransferase</keyword>
<dbReference type="InterPro" id="IPR002659">
    <property type="entry name" value="Glyco_trans_31"/>
</dbReference>
<comment type="subcellular location">
    <subcellularLocation>
        <location evidence="1">Golgi apparatus membrane</location>
        <topology evidence="1">Single-pass type II membrane protein</topology>
    </subcellularLocation>
</comment>
<keyword evidence="4" id="KW-0808">Transferase</keyword>
<proteinExistence type="inferred from homology"/>
<keyword evidence="5" id="KW-0812">Transmembrane</keyword>
<reference evidence="11" key="1">
    <citation type="journal article" date="2023" name="G3 (Bethesda)">
        <title>A reference genome for the long-term kleptoplast-retaining sea slug Elysia crispata morphotype clarki.</title>
        <authorList>
            <person name="Eastman K.E."/>
            <person name="Pendleton A.L."/>
            <person name="Shaikh M.A."/>
            <person name="Suttiyut T."/>
            <person name="Ogas R."/>
            <person name="Tomko P."/>
            <person name="Gavelis G."/>
            <person name="Widhalm J.R."/>
            <person name="Wisecaver J.H."/>
        </authorList>
    </citation>
    <scope>NUCLEOTIDE SEQUENCE</scope>
    <source>
        <strain evidence="11">ECLA1</strain>
    </source>
</reference>
<dbReference type="GO" id="GO:0000139">
    <property type="term" value="C:Golgi membrane"/>
    <property type="evidence" value="ECO:0007669"/>
    <property type="project" value="UniProtKB-SubCell"/>
</dbReference>
<evidence type="ECO:0008006" key="13">
    <source>
        <dbReference type="Google" id="ProtNLM"/>
    </source>
</evidence>
<evidence type="ECO:0000256" key="7">
    <source>
        <dbReference type="ARBA" id="ARBA00022989"/>
    </source>
</evidence>
<dbReference type="EMBL" id="JAWDGP010007838">
    <property type="protein sequence ID" value="KAK3703350.1"/>
    <property type="molecule type" value="Genomic_DNA"/>
</dbReference>
<evidence type="ECO:0000256" key="8">
    <source>
        <dbReference type="ARBA" id="ARBA00023034"/>
    </source>
</evidence>
<keyword evidence="8" id="KW-0333">Golgi apparatus</keyword>
<dbReference type="Proteomes" id="UP001283361">
    <property type="component" value="Unassembled WGS sequence"/>
</dbReference>
<dbReference type="Pfam" id="PF01762">
    <property type="entry name" value="Galactosyl_T"/>
    <property type="match status" value="1"/>
</dbReference>
<dbReference type="Gene3D" id="3.90.550.50">
    <property type="match status" value="1"/>
</dbReference>